<dbReference type="eggNOG" id="arCOG00713">
    <property type="taxonomic scope" value="Archaea"/>
</dbReference>
<reference evidence="1 2" key="1">
    <citation type="journal article" date="2012" name="Stand. Genomic Sci.">
        <title>Complete genome sequence of Pyrobaculum oguniense.</title>
        <authorList>
            <person name="Bernick D.L."/>
            <person name="Karplus K."/>
            <person name="Lui L.M."/>
            <person name="Coker J.K."/>
            <person name="Murphy J.N."/>
            <person name="Chan P.P."/>
            <person name="Cozen A.E."/>
            <person name="Lowe T.M."/>
        </authorList>
    </citation>
    <scope>NUCLEOTIDE SEQUENCE [LARGE SCALE GENOMIC DNA]</scope>
    <source>
        <strain evidence="1 2">TE7</strain>
    </source>
</reference>
<dbReference type="STRING" id="698757.Pogu_2069"/>
<protein>
    <submittedName>
        <fullName evidence="1">Uncharacterized protein</fullName>
    </submittedName>
</protein>
<name>H6QB99_PYROT</name>
<accession>H6QB99</accession>
<dbReference type="KEGG" id="pog:Pogu_2069"/>
<dbReference type="AlphaFoldDB" id="H6QB99"/>
<dbReference type="Proteomes" id="UP000009062">
    <property type="component" value="Chromosome"/>
</dbReference>
<dbReference type="HOGENOM" id="CLU_2875240_0_0_2"/>
<organism evidence="1 2">
    <name type="scientific">Pyrobaculum oguniense (strain DSM 13380 / JCM 10595 / TE7)</name>
    <dbReference type="NCBI Taxonomy" id="698757"/>
    <lineage>
        <taxon>Archaea</taxon>
        <taxon>Thermoproteota</taxon>
        <taxon>Thermoprotei</taxon>
        <taxon>Thermoproteales</taxon>
        <taxon>Thermoproteaceae</taxon>
        <taxon>Pyrobaculum</taxon>
    </lineage>
</organism>
<evidence type="ECO:0000313" key="1">
    <source>
        <dbReference type="EMBL" id="AFA40096.1"/>
    </source>
</evidence>
<gene>
    <name evidence="1" type="ordered locus">Pogu_2069</name>
</gene>
<proteinExistence type="predicted"/>
<sequence length="63" mass="7384">MKVFTDSPLLIHLNTVADPNTRTMYENFYISDRYKPYTDVLVLDELLYASKKKYGIPYKTTTS</sequence>
<dbReference type="EMBL" id="CP003316">
    <property type="protein sequence ID" value="AFA40096.1"/>
    <property type="molecule type" value="Genomic_DNA"/>
</dbReference>
<keyword evidence="2" id="KW-1185">Reference proteome</keyword>
<evidence type="ECO:0000313" key="2">
    <source>
        <dbReference type="Proteomes" id="UP000009062"/>
    </source>
</evidence>